<feature type="domain" description="HTH tetR-type" evidence="7">
    <location>
        <begin position="65"/>
        <end position="125"/>
    </location>
</feature>
<keyword evidence="2" id="KW-0805">Transcription regulation</keyword>
<evidence type="ECO:0000259" key="7">
    <source>
        <dbReference type="PROSITE" id="PS50977"/>
    </source>
</evidence>
<evidence type="ECO:0000313" key="9">
    <source>
        <dbReference type="Proteomes" id="UP001596137"/>
    </source>
</evidence>
<keyword evidence="1" id="KW-0678">Repressor</keyword>
<dbReference type="PANTHER" id="PTHR30055:SF151">
    <property type="entry name" value="TRANSCRIPTIONAL REGULATORY PROTEIN"/>
    <property type="match status" value="1"/>
</dbReference>
<gene>
    <name evidence="8" type="ORF">ACFP1K_12845</name>
</gene>
<dbReference type="InterPro" id="IPR003012">
    <property type="entry name" value="Tet_transcr_reg_TetR"/>
</dbReference>
<keyword evidence="4" id="KW-0804">Transcription</keyword>
<feature type="DNA-binding region" description="H-T-H motif" evidence="5">
    <location>
        <begin position="88"/>
        <end position="107"/>
    </location>
</feature>
<dbReference type="Gene3D" id="1.10.357.10">
    <property type="entry name" value="Tetracycline Repressor, domain 2"/>
    <property type="match status" value="1"/>
</dbReference>
<dbReference type="PRINTS" id="PR00400">
    <property type="entry name" value="TETREPRESSOR"/>
</dbReference>
<dbReference type="Pfam" id="PF00440">
    <property type="entry name" value="TetR_N"/>
    <property type="match status" value="1"/>
</dbReference>
<comment type="caution">
    <text evidence="8">The sequence shown here is derived from an EMBL/GenBank/DDBJ whole genome shotgun (WGS) entry which is preliminary data.</text>
</comment>
<evidence type="ECO:0000256" key="3">
    <source>
        <dbReference type="ARBA" id="ARBA00023125"/>
    </source>
</evidence>
<dbReference type="SUPFAM" id="SSF48498">
    <property type="entry name" value="Tetracyclin repressor-like, C-terminal domain"/>
    <property type="match status" value="1"/>
</dbReference>
<dbReference type="Pfam" id="PF02909">
    <property type="entry name" value="TetR_C_1"/>
    <property type="match status" value="1"/>
</dbReference>
<dbReference type="InterPro" id="IPR009057">
    <property type="entry name" value="Homeodomain-like_sf"/>
</dbReference>
<evidence type="ECO:0000256" key="1">
    <source>
        <dbReference type="ARBA" id="ARBA00022491"/>
    </source>
</evidence>
<dbReference type="InterPro" id="IPR001647">
    <property type="entry name" value="HTH_TetR"/>
</dbReference>
<evidence type="ECO:0000256" key="2">
    <source>
        <dbReference type="ARBA" id="ARBA00023015"/>
    </source>
</evidence>
<dbReference type="PANTHER" id="PTHR30055">
    <property type="entry name" value="HTH-TYPE TRANSCRIPTIONAL REGULATOR RUTR"/>
    <property type="match status" value="1"/>
</dbReference>
<keyword evidence="9" id="KW-1185">Reference proteome</keyword>
<dbReference type="InterPro" id="IPR004111">
    <property type="entry name" value="Repressor_TetR_C"/>
</dbReference>
<protein>
    <submittedName>
        <fullName evidence="8">TetR/AcrR family transcriptional regulator</fullName>
    </submittedName>
</protein>
<dbReference type="EMBL" id="JBHSRF010000014">
    <property type="protein sequence ID" value="MFC6082047.1"/>
    <property type="molecule type" value="Genomic_DNA"/>
</dbReference>
<feature type="compositionally biased region" description="Basic and acidic residues" evidence="6">
    <location>
        <begin position="22"/>
        <end position="36"/>
    </location>
</feature>
<keyword evidence="3 5" id="KW-0238">DNA-binding</keyword>
<dbReference type="SUPFAM" id="SSF46689">
    <property type="entry name" value="Homeodomain-like"/>
    <property type="match status" value="1"/>
</dbReference>
<evidence type="ECO:0000313" key="8">
    <source>
        <dbReference type="EMBL" id="MFC6082047.1"/>
    </source>
</evidence>
<reference evidence="9" key="1">
    <citation type="journal article" date="2019" name="Int. J. Syst. Evol. Microbiol.">
        <title>The Global Catalogue of Microorganisms (GCM) 10K type strain sequencing project: providing services to taxonomists for standard genome sequencing and annotation.</title>
        <authorList>
            <consortium name="The Broad Institute Genomics Platform"/>
            <consortium name="The Broad Institute Genome Sequencing Center for Infectious Disease"/>
            <person name="Wu L."/>
            <person name="Ma J."/>
        </authorList>
    </citation>
    <scope>NUCLEOTIDE SEQUENCE [LARGE SCALE GENOMIC DNA]</scope>
    <source>
        <strain evidence="9">JCM 30346</strain>
    </source>
</reference>
<dbReference type="PROSITE" id="PS50977">
    <property type="entry name" value="HTH_TETR_2"/>
    <property type="match status" value="1"/>
</dbReference>
<feature type="region of interest" description="Disordered" evidence="6">
    <location>
        <begin position="1"/>
        <end position="65"/>
    </location>
</feature>
<evidence type="ECO:0000256" key="4">
    <source>
        <dbReference type="ARBA" id="ARBA00023163"/>
    </source>
</evidence>
<dbReference type="RefSeq" id="WP_380751236.1">
    <property type="nucleotide sequence ID" value="NZ_JBHSRF010000014.1"/>
</dbReference>
<proteinExistence type="predicted"/>
<organism evidence="8 9">
    <name type="scientific">Sphaerisporangium aureirubrum</name>
    <dbReference type="NCBI Taxonomy" id="1544736"/>
    <lineage>
        <taxon>Bacteria</taxon>
        <taxon>Bacillati</taxon>
        <taxon>Actinomycetota</taxon>
        <taxon>Actinomycetes</taxon>
        <taxon>Streptosporangiales</taxon>
        <taxon>Streptosporangiaceae</taxon>
        <taxon>Sphaerisporangium</taxon>
    </lineage>
</organism>
<accession>A0ABW1NIZ1</accession>
<dbReference type="PRINTS" id="PR00455">
    <property type="entry name" value="HTHTETR"/>
</dbReference>
<name>A0ABW1NIZ1_9ACTN</name>
<dbReference type="Proteomes" id="UP001596137">
    <property type="component" value="Unassembled WGS sequence"/>
</dbReference>
<evidence type="ECO:0000256" key="6">
    <source>
        <dbReference type="SAM" id="MobiDB-lite"/>
    </source>
</evidence>
<dbReference type="InterPro" id="IPR050109">
    <property type="entry name" value="HTH-type_TetR-like_transc_reg"/>
</dbReference>
<evidence type="ECO:0000256" key="5">
    <source>
        <dbReference type="PROSITE-ProRule" id="PRU00335"/>
    </source>
</evidence>
<sequence length="281" mass="31365">MTRPPRHERDTSPSGHQADGSSEPRQDASSGSRDDAATPAGRVDIPPPPPPWDRGRKRPAPARVPLTQERIVEAAYVVLDREGYDGLSMRQVAAELGVAVSALYAHVSGKDDLLQLMYERLFEGYELPAPDPERWTQQVTDFAHDWRALLLRHRDMARISMAQVPFTPAMLPTVEKLFAIFRAAGLPDEIAGTAGDILATYIDGFSYEESMWEERQRDSAAANWDEMRTTLMTYFASLPPDHFPSLVALSDHLFHTDNDARFSLGLDILLRGLSTFIPKPP</sequence>
<feature type="compositionally biased region" description="Basic and acidic residues" evidence="6">
    <location>
        <begin position="1"/>
        <end position="11"/>
    </location>
</feature>
<dbReference type="InterPro" id="IPR036271">
    <property type="entry name" value="Tet_transcr_reg_TetR-rel_C_sf"/>
</dbReference>